<organism evidence="3 4">
    <name type="scientific">Geothermobacter hydrogeniphilus</name>
    <dbReference type="NCBI Taxonomy" id="1969733"/>
    <lineage>
        <taxon>Bacteria</taxon>
        <taxon>Pseudomonadati</taxon>
        <taxon>Thermodesulfobacteriota</taxon>
        <taxon>Desulfuromonadia</taxon>
        <taxon>Desulfuromonadales</taxon>
        <taxon>Geothermobacteraceae</taxon>
        <taxon>Geothermobacter</taxon>
    </lineage>
</organism>
<protein>
    <recommendedName>
        <fullName evidence="5">Curli production assembly/transport component CsgG</fullName>
    </recommendedName>
</protein>
<keyword evidence="2" id="KW-0732">Signal</keyword>
<sequence>MVQKKIWFLILFLPLFLFCDAACVFADNGCRKMEREAGAIEGIVPRIGKNGKIESLSMYGEASFLSAKRSLISAARKQAELKAKREFANFLKEKLAAGTLSNYLMETATLTDQSGETSGYAAEVNQLVDTISSQTQAVISGVIKLDECVNVDGKYILVRMGWKPSLSAFAADASKAAARPMSSQSTEKKAAGKNQDSSGAASSSIGVKIVTVVVEGQGEDSNEAVRSGLRQAVSQVFGESLESEIDLTQTTQTLETSGAVTLGVAVESHSQTERSKSKTKGTIRSYKVLSKKETTNGVVVSLRVSLAKYESGIDRNKKTIIVLNPKLTSGLSPNDESLKKFASFVQGIIEKEINGTGKFNLLDREYLGDTFAELNFVASGNAPIDEMARLGNHVGADLILVTEVISYSPVEINRTVGNRNIKRGLLSAQVAYKLIDPATTKVVVSDSVLLVKQRVMEPSESEYAKIVALRISGRISRGSGRRNYENNDAERIRASKEANQKYKELEKKHEKDW</sequence>
<gene>
    <name evidence="3" type="ORF">C2E25_17155</name>
</gene>
<reference evidence="3 4" key="1">
    <citation type="journal article" date="2018" name="Genome Announc.">
        <title>Genome Sequence of Geothermobacter sp. HR-1 Iron Reducer from the Loihi Seamount.</title>
        <authorList>
            <person name="Smith H."/>
            <person name="Abuyen K."/>
            <person name="Tremblay J."/>
            <person name="Savalia P."/>
            <person name="Perez-Rodriguez I."/>
            <person name="Emerson D."/>
            <person name="Tully B."/>
            <person name="Amend J."/>
        </authorList>
    </citation>
    <scope>NUCLEOTIDE SEQUENCE [LARGE SCALE GENOMIC DNA]</scope>
    <source>
        <strain evidence="3 4">HR-1</strain>
    </source>
</reference>
<dbReference type="RefSeq" id="WP_103116931.1">
    <property type="nucleotide sequence ID" value="NZ_PPFX01000071.1"/>
</dbReference>
<dbReference type="Gene3D" id="3.40.50.10610">
    <property type="entry name" value="ABC-type transport auxiliary lipoprotein component"/>
    <property type="match status" value="1"/>
</dbReference>
<feature type="signal peptide" evidence="2">
    <location>
        <begin position="1"/>
        <end position="26"/>
    </location>
</feature>
<dbReference type="AlphaFoldDB" id="A0A2K2H5B8"/>
<feature type="region of interest" description="Disordered" evidence="1">
    <location>
        <begin position="479"/>
        <end position="513"/>
    </location>
</feature>
<evidence type="ECO:0000256" key="2">
    <source>
        <dbReference type="SAM" id="SignalP"/>
    </source>
</evidence>
<dbReference type="OrthoDB" id="7062662at2"/>
<feature type="chain" id="PRO_5014358088" description="Curli production assembly/transport component CsgG" evidence="2">
    <location>
        <begin position="27"/>
        <end position="513"/>
    </location>
</feature>
<evidence type="ECO:0000256" key="1">
    <source>
        <dbReference type="SAM" id="MobiDB-lite"/>
    </source>
</evidence>
<dbReference type="Proteomes" id="UP000236340">
    <property type="component" value="Unassembled WGS sequence"/>
</dbReference>
<proteinExistence type="predicted"/>
<dbReference type="EMBL" id="PPFX01000071">
    <property type="protein sequence ID" value="PNU18536.1"/>
    <property type="molecule type" value="Genomic_DNA"/>
</dbReference>
<feature type="region of interest" description="Disordered" evidence="1">
    <location>
        <begin position="179"/>
        <end position="201"/>
    </location>
</feature>
<evidence type="ECO:0008006" key="5">
    <source>
        <dbReference type="Google" id="ProtNLM"/>
    </source>
</evidence>
<accession>A0A2K2H5B8</accession>
<evidence type="ECO:0000313" key="4">
    <source>
        <dbReference type="Proteomes" id="UP000236340"/>
    </source>
</evidence>
<comment type="caution">
    <text evidence="3">The sequence shown here is derived from an EMBL/GenBank/DDBJ whole genome shotgun (WGS) entry which is preliminary data.</text>
</comment>
<name>A0A2K2H5B8_9BACT</name>
<evidence type="ECO:0000313" key="3">
    <source>
        <dbReference type="EMBL" id="PNU18536.1"/>
    </source>
</evidence>
<feature type="compositionally biased region" description="Basic and acidic residues" evidence="1">
    <location>
        <begin position="482"/>
        <end position="513"/>
    </location>
</feature>